<organism evidence="3 4">
    <name type="scientific">Dentipellis fragilis</name>
    <dbReference type="NCBI Taxonomy" id="205917"/>
    <lineage>
        <taxon>Eukaryota</taxon>
        <taxon>Fungi</taxon>
        <taxon>Dikarya</taxon>
        <taxon>Basidiomycota</taxon>
        <taxon>Agaricomycotina</taxon>
        <taxon>Agaricomycetes</taxon>
        <taxon>Russulales</taxon>
        <taxon>Hericiaceae</taxon>
        <taxon>Dentipellis</taxon>
    </lineage>
</organism>
<feature type="compositionally biased region" description="Basic and acidic residues" evidence="1">
    <location>
        <begin position="487"/>
        <end position="505"/>
    </location>
</feature>
<reference evidence="3 4" key="1">
    <citation type="submission" date="2019-02" db="EMBL/GenBank/DDBJ databases">
        <title>Genome sequencing of the rare red list fungi Dentipellis fragilis.</title>
        <authorList>
            <person name="Buettner E."/>
            <person name="Kellner H."/>
        </authorList>
    </citation>
    <scope>NUCLEOTIDE SEQUENCE [LARGE SCALE GENOMIC DNA]</scope>
    <source>
        <strain evidence="3 4">DSM 105465</strain>
    </source>
</reference>
<dbReference type="EMBL" id="SEOQ01000610">
    <property type="protein sequence ID" value="TFY59593.1"/>
    <property type="molecule type" value="Genomic_DNA"/>
</dbReference>
<feature type="compositionally biased region" description="Low complexity" evidence="1">
    <location>
        <begin position="1"/>
        <end position="16"/>
    </location>
</feature>
<feature type="compositionally biased region" description="Polar residues" evidence="1">
    <location>
        <begin position="47"/>
        <end position="60"/>
    </location>
</feature>
<feature type="compositionally biased region" description="Basic and acidic residues" evidence="1">
    <location>
        <begin position="1148"/>
        <end position="1172"/>
    </location>
</feature>
<feature type="compositionally biased region" description="Acidic residues" evidence="1">
    <location>
        <begin position="733"/>
        <end position="742"/>
    </location>
</feature>
<feature type="compositionally biased region" description="Basic and acidic residues" evidence="1">
    <location>
        <begin position="1395"/>
        <end position="1415"/>
    </location>
</feature>
<feature type="compositionally biased region" description="Acidic residues" evidence="1">
    <location>
        <begin position="1197"/>
        <end position="1207"/>
    </location>
</feature>
<feature type="compositionally biased region" description="Low complexity" evidence="1">
    <location>
        <begin position="1137"/>
        <end position="1147"/>
    </location>
</feature>
<feature type="compositionally biased region" description="Acidic residues" evidence="1">
    <location>
        <begin position="1333"/>
        <end position="1358"/>
    </location>
</feature>
<feature type="compositionally biased region" description="Gly residues" evidence="1">
    <location>
        <begin position="1465"/>
        <end position="1474"/>
    </location>
</feature>
<feature type="compositionally biased region" description="Basic and acidic residues" evidence="1">
    <location>
        <begin position="271"/>
        <end position="314"/>
    </location>
</feature>
<dbReference type="InterPro" id="IPR018564">
    <property type="entry name" value="Repl_chkpnt_MRC1_dom"/>
</dbReference>
<feature type="compositionally biased region" description="Acidic residues" evidence="1">
    <location>
        <begin position="700"/>
        <end position="713"/>
    </location>
</feature>
<feature type="domain" description="DNA replication checkpoint mediator MRC1" evidence="2">
    <location>
        <begin position="1169"/>
        <end position="1313"/>
    </location>
</feature>
<feature type="compositionally biased region" description="Basic and acidic residues" evidence="1">
    <location>
        <begin position="636"/>
        <end position="645"/>
    </location>
</feature>
<evidence type="ECO:0000256" key="1">
    <source>
        <dbReference type="SAM" id="MobiDB-lite"/>
    </source>
</evidence>
<feature type="region of interest" description="Disordered" evidence="1">
    <location>
        <begin position="1330"/>
        <end position="1523"/>
    </location>
</feature>
<protein>
    <recommendedName>
        <fullName evidence="2">DNA replication checkpoint mediator MRC1 domain-containing protein</fullName>
    </recommendedName>
</protein>
<dbReference type="STRING" id="205917.A0A4Y9YD13"/>
<evidence type="ECO:0000259" key="2">
    <source>
        <dbReference type="Pfam" id="PF09444"/>
    </source>
</evidence>
<feature type="region of interest" description="Disordered" evidence="1">
    <location>
        <begin position="1031"/>
        <end position="1293"/>
    </location>
</feature>
<feature type="compositionally biased region" description="Acidic residues" evidence="1">
    <location>
        <begin position="468"/>
        <end position="479"/>
    </location>
</feature>
<feature type="region of interest" description="Disordered" evidence="1">
    <location>
        <begin position="1"/>
        <end position="434"/>
    </location>
</feature>
<feature type="compositionally biased region" description="Polar residues" evidence="1">
    <location>
        <begin position="1060"/>
        <end position="1093"/>
    </location>
</feature>
<keyword evidence="4" id="KW-1185">Reference proteome</keyword>
<feature type="compositionally biased region" description="Basic and acidic residues" evidence="1">
    <location>
        <begin position="1370"/>
        <end position="1386"/>
    </location>
</feature>
<evidence type="ECO:0000313" key="3">
    <source>
        <dbReference type="EMBL" id="TFY59593.1"/>
    </source>
</evidence>
<sequence length="1539" mass="166351">MLATDSSSVVLDSTVSQPNSSPPPVRRAPVTYGRRRDNAPAPDPDTSAESHSTRQKTTAGRSEDEIVPDSDEFNVPQSSLLTGASHDSDADTDEDEGDARPGVTKFHFGWKKTMAEIDEMSDEDLKRAGGAADGPGSPMKHVPTSPAAPPAELDDLFRGSLSSLTESSSHASLPTLSSPSTLPATKRAAHAYRRAVIEESSDDEPTPKKAPSSPNTSPPFPHPITTPKGRSSPTPPTSEGDMSPAVVKPKGKARSRTVAPLLFDENIDASSAKESRVASKQPERRKGKDKARKERPLPKKQREDMQKETARLLADRPVAINTHTRVRPLSALLDKISHGVTPAPKEPTPSMSSDPIQSFSSPPARTPPPPSRGVSQAPPPPCTPSPFRPNGLLSAPPALPALPIDMSSDDEDMPSVSNLLREDQEARKDAERKKALAEMKQRVLALKQADAEAREFQRGAGAGARDGDAEDDDDDELEIVVDPQSVAREEAEERRTRPRPSEGRSRQLKMSLGPAKASRMSVSPEKKERFNMAALVKATRPAFTMGDEKRKGKARASNVTAADIDRVLLESAASQSQAEIRKKEEEWMARGGRVKEGVLEPKSLDEWTEQAKKVAERKEQRMMADEDSDSEDEDWKPEGAEDERGSASAESADEQEQADNETPAVDAMDEDDEEDLELPRPRPRPRAHRRSTTRPQAIDSDADSDSGNADDNENLPPPGQPPRQVSSEHTTDAELEFGEETDKENAKGRMFDRGEDKENKAVVRHGLGSVPRPSLGIRQASGVFGGDNSRSSSPPGIGIDLDGDENDEPRKPLKELLSPSIEADPFSFTPSKRTREEGANVLAHLQSPLPPPLLSFGASKGKGKRGLSQFFEDEEGVMDDGKPEEGGLQSASESAPAPGPMSPQPAALGGGFSQFFASGSAPVPAAVLQTPSQDPKPVALGGLADVFGPTQTQGPKPIAFGGLADAFDATQDISGFDSLRKDATEDISLTFTTQQLRPALDVDESLKQKAELIFEKEQEYVVEAATRPARSAKPELYINEDGFLTQTRPDVSTPEVYRPSPSQHPNFFRMQTQTQRSVAHSQSQPGSASQRQPLGTLAFSDTDDLGLPETPSQRLLQRLRRRDINDDGALGLGGYHSSPDASRSPSPSKEHSKKDKDGQKQKQKMPLDHSEFVDEAAVESDEDDMLGFGPRRRAVGDEDEEEGDEDQDKALEGLVDDAHISEDAMNEELVQEKFKEHQEKDDALDEKLARDAAAGKLRTKRHKRHGVDLDDSDSEVEDEDDKARRQRIAKKRRIAGDNLEDLGKNEATRPFYNAYHSATADNDTDFAYLEQDQAMDEDEDGADVEGALDGDAAEDGDEGGGRRKQLSAAEMREEMRRVAREERGAEFLDPNDVSWVDKQEASDDDESTSRVRVHEIVPGARRGANANAKSVDPDAALHTRVLESKRDQERMASWAKDERASFVNGGTGRGGAGAGSSVTGLGRAKAGPGARTGAGTVRAGAGARARGADGQGKSVKKMQKMSSVLSAVGDRSGRFGSGS</sequence>
<dbReference type="OrthoDB" id="3361281at2759"/>
<feature type="compositionally biased region" description="Basic and acidic residues" evidence="1">
    <location>
        <begin position="1431"/>
        <end position="1460"/>
    </location>
</feature>
<feature type="unsure residue" description="D or N" evidence="3">
    <location>
        <position position="1050"/>
    </location>
</feature>
<feature type="compositionally biased region" description="Basic and acidic residues" evidence="1">
    <location>
        <begin position="743"/>
        <end position="761"/>
    </location>
</feature>
<feature type="compositionally biased region" description="Basic and acidic residues" evidence="1">
    <location>
        <begin position="1208"/>
        <end position="1222"/>
    </location>
</feature>
<feature type="compositionally biased region" description="Basic and acidic residues" evidence="1">
    <location>
        <begin position="420"/>
        <end position="434"/>
    </location>
</feature>
<feature type="compositionally biased region" description="Basic and acidic residues" evidence="1">
    <location>
        <begin position="579"/>
        <end position="624"/>
    </location>
</feature>
<dbReference type="Proteomes" id="UP000298327">
    <property type="component" value="Unassembled WGS sequence"/>
</dbReference>
<dbReference type="PANTHER" id="PTHR48125:SF10">
    <property type="entry name" value="OS12G0136300 PROTEIN"/>
    <property type="match status" value="1"/>
</dbReference>
<feature type="compositionally biased region" description="Low complexity" evidence="1">
    <location>
        <begin position="1475"/>
        <end position="1505"/>
    </location>
</feature>
<feature type="region of interest" description="Disordered" evidence="1">
    <location>
        <begin position="455"/>
        <end position="528"/>
    </location>
</feature>
<feature type="compositionally biased region" description="Low complexity" evidence="1">
    <location>
        <begin position="160"/>
        <end position="185"/>
    </location>
</feature>
<comment type="caution">
    <text evidence="3">The sequence shown here is derived from an EMBL/GenBank/DDBJ whole genome shotgun (WGS) entry which is preliminary data.</text>
</comment>
<feature type="compositionally biased region" description="Acidic residues" evidence="1">
    <location>
        <begin position="1173"/>
        <end position="1185"/>
    </location>
</feature>
<dbReference type="Pfam" id="PF09444">
    <property type="entry name" value="MRC1"/>
    <property type="match status" value="1"/>
</dbReference>
<feature type="compositionally biased region" description="Acidic residues" evidence="1">
    <location>
        <begin position="1269"/>
        <end position="1280"/>
    </location>
</feature>
<dbReference type="PANTHER" id="PTHR48125">
    <property type="entry name" value="LP07818P1"/>
    <property type="match status" value="1"/>
</dbReference>
<accession>A0A4Y9YD13</accession>
<gene>
    <name evidence="3" type="ORF">EVG20_g7730</name>
</gene>
<evidence type="ECO:0000313" key="4">
    <source>
        <dbReference type="Proteomes" id="UP000298327"/>
    </source>
</evidence>
<feature type="compositionally biased region" description="Basic residues" evidence="1">
    <location>
        <begin position="1284"/>
        <end position="1293"/>
    </location>
</feature>
<feature type="compositionally biased region" description="Acidic residues" evidence="1">
    <location>
        <begin position="667"/>
        <end position="676"/>
    </location>
</feature>
<feature type="compositionally biased region" description="Basic and acidic residues" evidence="1">
    <location>
        <begin position="1230"/>
        <end position="1250"/>
    </location>
</feature>
<feature type="compositionally biased region" description="Acidic residues" evidence="1">
    <location>
        <begin position="625"/>
        <end position="635"/>
    </location>
</feature>
<proteinExistence type="predicted"/>
<feature type="region of interest" description="Disordered" evidence="1">
    <location>
        <begin position="569"/>
        <end position="832"/>
    </location>
</feature>
<feature type="compositionally biased region" description="Pro residues" evidence="1">
    <location>
        <begin position="364"/>
        <end position="387"/>
    </location>
</feature>
<feature type="region of interest" description="Disordered" evidence="1">
    <location>
        <begin position="871"/>
        <end position="913"/>
    </location>
</feature>
<name>A0A4Y9YD13_9AGAM</name>
<feature type="region of interest" description="Disordered" evidence="1">
    <location>
        <begin position="926"/>
        <end position="955"/>
    </location>
</feature>
<feature type="compositionally biased region" description="Basic residues" evidence="1">
    <location>
        <begin position="681"/>
        <end position="692"/>
    </location>
</feature>